<dbReference type="InterPro" id="IPR014014">
    <property type="entry name" value="RNA_helicase_DEAD_Q_motif"/>
</dbReference>
<keyword evidence="16" id="KW-1185">Reference proteome</keyword>
<feature type="region of interest" description="Disordered" evidence="11">
    <location>
        <begin position="1"/>
        <end position="129"/>
    </location>
</feature>
<dbReference type="OrthoDB" id="10261904at2759"/>
<dbReference type="InterPro" id="IPR000629">
    <property type="entry name" value="RNA-helicase_DEAD-box_CS"/>
</dbReference>
<dbReference type="GO" id="GO:0003723">
    <property type="term" value="F:RNA binding"/>
    <property type="evidence" value="ECO:0007669"/>
    <property type="project" value="UniProtKB-KW"/>
</dbReference>
<feature type="short sequence motif" description="Q motif" evidence="9">
    <location>
        <begin position="138"/>
        <end position="166"/>
    </location>
</feature>
<evidence type="ECO:0000256" key="4">
    <source>
        <dbReference type="ARBA" id="ARBA00022801"/>
    </source>
</evidence>
<dbReference type="GO" id="GO:0010467">
    <property type="term" value="P:gene expression"/>
    <property type="evidence" value="ECO:0007669"/>
    <property type="project" value="UniProtKB-ARBA"/>
</dbReference>
<dbReference type="Proteomes" id="UP000664169">
    <property type="component" value="Unassembled WGS sequence"/>
</dbReference>
<feature type="domain" description="DEAD-box RNA helicase Q" evidence="14">
    <location>
        <begin position="138"/>
        <end position="166"/>
    </location>
</feature>
<evidence type="ECO:0000256" key="7">
    <source>
        <dbReference type="ARBA" id="ARBA00022884"/>
    </source>
</evidence>
<dbReference type="PANTHER" id="PTHR47959">
    <property type="entry name" value="ATP-DEPENDENT RNA HELICASE RHLE-RELATED"/>
    <property type="match status" value="1"/>
</dbReference>
<evidence type="ECO:0000256" key="2">
    <source>
        <dbReference type="ARBA" id="ARBA00022517"/>
    </source>
</evidence>
<dbReference type="SUPFAM" id="SSF52540">
    <property type="entry name" value="P-loop containing nucleoside triphosphate hydrolases"/>
    <property type="match status" value="1"/>
</dbReference>
<evidence type="ECO:0000256" key="8">
    <source>
        <dbReference type="ARBA" id="ARBA00023242"/>
    </source>
</evidence>
<dbReference type="CDD" id="cd18787">
    <property type="entry name" value="SF2_C_DEAD"/>
    <property type="match status" value="1"/>
</dbReference>
<evidence type="ECO:0000259" key="13">
    <source>
        <dbReference type="PROSITE" id="PS51194"/>
    </source>
</evidence>
<feature type="domain" description="Helicase ATP-binding" evidence="12">
    <location>
        <begin position="169"/>
        <end position="348"/>
    </location>
</feature>
<keyword evidence="3 10" id="KW-0547">Nucleotide-binding</keyword>
<keyword evidence="6 10" id="KW-0067">ATP-binding</keyword>
<dbReference type="GO" id="GO:0005829">
    <property type="term" value="C:cytosol"/>
    <property type="evidence" value="ECO:0007669"/>
    <property type="project" value="TreeGrafter"/>
</dbReference>
<sequence>MKPQDEYDISARPLKKQKIHTAEGKPVPLHHRAAGSRKKSVANGRRKNDRHAGGKLDSFDNDLALEEGSDSHDSGKDLEEGSDSHDDEPKPIASSLDGGLATTKTVSRIKPRSKATSTPSHHIEHTEINNGKIVDAESSFATIDVVPWLIASLAAMEIRRPTAIQKSCIPQILKGQDVIGGSKTGSGKTITFAVPIIQKWAEDPMGIFALVLTPTRELALQIFEQFNAISAPQSMKTILITGGSELRTQAIALASRPHVVIATPGRLADHINTSGSDTMAGFQRTRIVVLDEADRLLTPGPGSMLPDVETCLGALPPSSARQTCLFTATLTQEVMALRDMPRPGKAPIYVCDIDSESDLAIPTTLHQAYLLVPPVMKEAYLHILLLTPINTTKKSIIVFCNRTKTADLLERLLRGLEHSVTSLHSKLPQRDRTSNLSRFRARAARILIASDVASRGLDIPEVDLVINYDVPRNPDDYIHRVGRSARAGRKGDSVIMVDRRDIELILAIEARVGQKMTEYAEDGVSIQTRVVRDALKLVGEKKREVIIGIEEGRDVKGNRTRGRIRRLE</sequence>
<dbReference type="Gene3D" id="3.40.50.300">
    <property type="entry name" value="P-loop containing nucleotide triphosphate hydrolases"/>
    <property type="match status" value="2"/>
</dbReference>
<evidence type="ECO:0000259" key="12">
    <source>
        <dbReference type="PROSITE" id="PS51192"/>
    </source>
</evidence>
<feature type="compositionally biased region" description="Basic residues" evidence="11">
    <location>
        <begin position="28"/>
        <end position="49"/>
    </location>
</feature>
<accession>A0A8H3FPA8</accession>
<evidence type="ECO:0000256" key="11">
    <source>
        <dbReference type="SAM" id="MobiDB-lite"/>
    </source>
</evidence>
<comment type="subcellular location">
    <subcellularLocation>
        <location evidence="1">Nucleus</location>
    </subcellularLocation>
</comment>
<reference evidence="15" key="1">
    <citation type="submission" date="2021-03" db="EMBL/GenBank/DDBJ databases">
        <authorList>
            <person name="Tagirdzhanova G."/>
        </authorList>
    </citation>
    <scope>NUCLEOTIDE SEQUENCE</scope>
</reference>
<keyword evidence="8" id="KW-0539">Nucleus</keyword>
<comment type="caution">
    <text evidence="15">The sequence shown here is derived from an EMBL/GenBank/DDBJ whole genome shotgun (WGS) entry which is preliminary data.</text>
</comment>
<evidence type="ECO:0000313" key="15">
    <source>
        <dbReference type="EMBL" id="CAF9928174.1"/>
    </source>
</evidence>
<dbReference type="AlphaFoldDB" id="A0A8H3FPA8"/>
<dbReference type="PROSITE" id="PS51192">
    <property type="entry name" value="HELICASE_ATP_BIND_1"/>
    <property type="match status" value="1"/>
</dbReference>
<dbReference type="GO" id="GO:0016787">
    <property type="term" value="F:hydrolase activity"/>
    <property type="evidence" value="ECO:0007669"/>
    <property type="project" value="UniProtKB-KW"/>
</dbReference>
<evidence type="ECO:0000313" key="16">
    <source>
        <dbReference type="Proteomes" id="UP000664169"/>
    </source>
</evidence>
<name>A0A8H3FPA8_9LECA</name>
<dbReference type="InterPro" id="IPR014001">
    <property type="entry name" value="Helicase_ATP-bd"/>
</dbReference>
<dbReference type="GO" id="GO:0005634">
    <property type="term" value="C:nucleus"/>
    <property type="evidence" value="ECO:0007669"/>
    <property type="project" value="UniProtKB-SubCell"/>
</dbReference>
<dbReference type="GO" id="GO:0003724">
    <property type="term" value="F:RNA helicase activity"/>
    <property type="evidence" value="ECO:0007669"/>
    <property type="project" value="InterPro"/>
</dbReference>
<dbReference type="Pfam" id="PF00270">
    <property type="entry name" value="DEAD"/>
    <property type="match status" value="1"/>
</dbReference>
<keyword evidence="4 10" id="KW-0378">Hydrolase</keyword>
<keyword evidence="5 10" id="KW-0347">Helicase</keyword>
<evidence type="ECO:0000259" key="14">
    <source>
        <dbReference type="PROSITE" id="PS51195"/>
    </source>
</evidence>
<dbReference type="GO" id="GO:0005524">
    <property type="term" value="F:ATP binding"/>
    <property type="evidence" value="ECO:0007669"/>
    <property type="project" value="UniProtKB-KW"/>
</dbReference>
<evidence type="ECO:0000256" key="3">
    <source>
        <dbReference type="ARBA" id="ARBA00022741"/>
    </source>
</evidence>
<evidence type="ECO:0000256" key="10">
    <source>
        <dbReference type="RuleBase" id="RU000492"/>
    </source>
</evidence>
<dbReference type="InterPro" id="IPR050079">
    <property type="entry name" value="DEAD_box_RNA_helicase"/>
</dbReference>
<feature type="compositionally biased region" description="Acidic residues" evidence="11">
    <location>
        <begin position="59"/>
        <end position="68"/>
    </location>
</feature>
<protein>
    <submittedName>
        <fullName evidence="15">RNA helicase</fullName>
    </submittedName>
</protein>
<dbReference type="InterPro" id="IPR011545">
    <property type="entry name" value="DEAD/DEAH_box_helicase_dom"/>
</dbReference>
<dbReference type="InterPro" id="IPR027417">
    <property type="entry name" value="P-loop_NTPase"/>
</dbReference>
<dbReference type="SMART" id="SM00487">
    <property type="entry name" value="DEXDc"/>
    <property type="match status" value="1"/>
</dbReference>
<keyword evidence="7" id="KW-0694">RNA-binding</keyword>
<dbReference type="PROSITE" id="PS51195">
    <property type="entry name" value="Q_MOTIF"/>
    <property type="match status" value="1"/>
</dbReference>
<keyword evidence="2" id="KW-0690">Ribosome biogenesis</keyword>
<dbReference type="GO" id="GO:0042254">
    <property type="term" value="P:ribosome biogenesis"/>
    <property type="evidence" value="ECO:0007669"/>
    <property type="project" value="UniProtKB-KW"/>
</dbReference>
<proteinExistence type="inferred from homology"/>
<evidence type="ECO:0000256" key="1">
    <source>
        <dbReference type="ARBA" id="ARBA00004123"/>
    </source>
</evidence>
<dbReference type="SMART" id="SM00490">
    <property type="entry name" value="HELICc"/>
    <property type="match status" value="1"/>
</dbReference>
<dbReference type="EMBL" id="CAJPDQ010000029">
    <property type="protein sequence ID" value="CAF9928174.1"/>
    <property type="molecule type" value="Genomic_DNA"/>
</dbReference>
<dbReference type="PANTHER" id="PTHR47959:SF24">
    <property type="entry name" value="ATP-DEPENDENT RNA HELICASE"/>
    <property type="match status" value="1"/>
</dbReference>
<dbReference type="PROSITE" id="PS51194">
    <property type="entry name" value="HELICASE_CTER"/>
    <property type="match status" value="1"/>
</dbReference>
<evidence type="ECO:0000256" key="5">
    <source>
        <dbReference type="ARBA" id="ARBA00022806"/>
    </source>
</evidence>
<dbReference type="PROSITE" id="PS00039">
    <property type="entry name" value="DEAD_ATP_HELICASE"/>
    <property type="match status" value="1"/>
</dbReference>
<evidence type="ECO:0000256" key="9">
    <source>
        <dbReference type="PROSITE-ProRule" id="PRU00552"/>
    </source>
</evidence>
<feature type="compositionally biased region" description="Basic and acidic residues" evidence="11">
    <location>
        <begin position="69"/>
        <end position="90"/>
    </location>
</feature>
<organism evidence="15 16">
    <name type="scientific">Gomphillus americanus</name>
    <dbReference type="NCBI Taxonomy" id="1940652"/>
    <lineage>
        <taxon>Eukaryota</taxon>
        <taxon>Fungi</taxon>
        <taxon>Dikarya</taxon>
        <taxon>Ascomycota</taxon>
        <taxon>Pezizomycotina</taxon>
        <taxon>Lecanoromycetes</taxon>
        <taxon>OSLEUM clade</taxon>
        <taxon>Ostropomycetidae</taxon>
        <taxon>Ostropales</taxon>
        <taxon>Graphidaceae</taxon>
        <taxon>Gomphilloideae</taxon>
        <taxon>Gomphillus</taxon>
    </lineage>
</organism>
<dbReference type="InterPro" id="IPR001650">
    <property type="entry name" value="Helicase_C-like"/>
</dbReference>
<feature type="domain" description="Helicase C-terminal" evidence="13">
    <location>
        <begin position="384"/>
        <end position="532"/>
    </location>
</feature>
<comment type="similarity">
    <text evidence="10">Belongs to the DEAD box helicase family.</text>
</comment>
<evidence type="ECO:0000256" key="6">
    <source>
        <dbReference type="ARBA" id="ARBA00022840"/>
    </source>
</evidence>
<gene>
    <name evidence="15" type="primary">DBP8</name>
    <name evidence="15" type="ORF">GOMPHAMPRED_004614</name>
</gene>
<dbReference type="Pfam" id="PF00271">
    <property type="entry name" value="Helicase_C"/>
    <property type="match status" value="1"/>
</dbReference>